<dbReference type="PANTHER" id="PTHR43284:SF1">
    <property type="entry name" value="ASPARAGINE SYNTHETASE"/>
    <property type="match status" value="1"/>
</dbReference>
<evidence type="ECO:0000313" key="6">
    <source>
        <dbReference type="Proteomes" id="UP000239898"/>
    </source>
</evidence>
<dbReference type="Proteomes" id="UP000239898">
    <property type="component" value="Unassembled WGS sequence"/>
</dbReference>
<dbReference type="Pfam" id="PF00733">
    <property type="entry name" value="Asn_synthase"/>
    <property type="match status" value="1"/>
</dbReference>
<feature type="domain" description="Glutamine amidotransferase type-2" evidence="4">
    <location>
        <begin position="2"/>
        <end position="210"/>
    </location>
</feature>
<dbReference type="Gene3D" id="3.60.20.10">
    <property type="entry name" value="Glutamine Phosphoribosylpyrophosphate, subunit 1, domain 1"/>
    <property type="match status" value="1"/>
</dbReference>
<comment type="pathway">
    <text evidence="1">Amino-acid biosynthesis; L-asparagine biosynthesis; L-asparagine from L-aspartate (L-Gln route): step 1/1.</text>
</comment>
<evidence type="ECO:0000259" key="4">
    <source>
        <dbReference type="PROSITE" id="PS51278"/>
    </source>
</evidence>
<dbReference type="InterPro" id="IPR017932">
    <property type="entry name" value="GATase_2_dom"/>
</dbReference>
<accession>A0A2S6ZK26</accession>
<dbReference type="RefSeq" id="WP_128419074.1">
    <property type="nucleotide sequence ID" value="NZ_CP049017.1"/>
</dbReference>
<comment type="catalytic activity">
    <reaction evidence="3">
        <text>L-aspartate + L-glutamine + ATP + H2O = L-asparagine + L-glutamate + AMP + diphosphate + H(+)</text>
        <dbReference type="Rhea" id="RHEA:12228"/>
        <dbReference type="ChEBI" id="CHEBI:15377"/>
        <dbReference type="ChEBI" id="CHEBI:15378"/>
        <dbReference type="ChEBI" id="CHEBI:29985"/>
        <dbReference type="ChEBI" id="CHEBI:29991"/>
        <dbReference type="ChEBI" id="CHEBI:30616"/>
        <dbReference type="ChEBI" id="CHEBI:33019"/>
        <dbReference type="ChEBI" id="CHEBI:58048"/>
        <dbReference type="ChEBI" id="CHEBI:58359"/>
        <dbReference type="ChEBI" id="CHEBI:456215"/>
        <dbReference type="EC" id="6.3.5.4"/>
    </reaction>
</comment>
<protein>
    <recommendedName>
        <fullName evidence="2">asparagine synthase (glutamine-hydrolyzing)</fullName>
        <ecNumber evidence="2">6.3.5.4</ecNumber>
    </recommendedName>
</protein>
<dbReference type="SUPFAM" id="SSF56235">
    <property type="entry name" value="N-terminal nucleophile aminohydrolases (Ntn hydrolases)"/>
    <property type="match status" value="1"/>
</dbReference>
<dbReference type="EMBL" id="MIGX01000007">
    <property type="protein sequence ID" value="PPT92642.1"/>
    <property type="molecule type" value="Genomic_DNA"/>
</dbReference>
<dbReference type="SUPFAM" id="SSF52402">
    <property type="entry name" value="Adenine nucleotide alpha hydrolases-like"/>
    <property type="match status" value="1"/>
</dbReference>
<dbReference type="OrthoDB" id="9763290at2"/>
<evidence type="ECO:0000256" key="2">
    <source>
        <dbReference type="ARBA" id="ARBA00012737"/>
    </source>
</evidence>
<dbReference type="AlphaFoldDB" id="A0A2S6ZK26"/>
<dbReference type="PANTHER" id="PTHR43284">
    <property type="entry name" value="ASPARAGINE SYNTHETASE (GLUTAMINE-HYDROLYZING)"/>
    <property type="match status" value="1"/>
</dbReference>
<evidence type="ECO:0000256" key="3">
    <source>
        <dbReference type="ARBA" id="ARBA00048741"/>
    </source>
</evidence>
<dbReference type="InterPro" id="IPR029055">
    <property type="entry name" value="Ntn_hydrolases_N"/>
</dbReference>
<organism evidence="5 6">
    <name type="scientific">Xanthomonas theicola</name>
    <dbReference type="NCBI Taxonomy" id="56464"/>
    <lineage>
        <taxon>Bacteria</taxon>
        <taxon>Pseudomonadati</taxon>
        <taxon>Pseudomonadota</taxon>
        <taxon>Gammaproteobacteria</taxon>
        <taxon>Lysobacterales</taxon>
        <taxon>Lysobacteraceae</taxon>
        <taxon>Xanthomonas</taxon>
    </lineage>
</organism>
<evidence type="ECO:0000313" key="5">
    <source>
        <dbReference type="EMBL" id="PPT92642.1"/>
    </source>
</evidence>
<dbReference type="InterPro" id="IPR051786">
    <property type="entry name" value="ASN_synthetase/amidase"/>
</dbReference>
<dbReference type="InterPro" id="IPR001962">
    <property type="entry name" value="Asn_synthase"/>
</dbReference>
<dbReference type="InterPro" id="IPR014729">
    <property type="entry name" value="Rossmann-like_a/b/a_fold"/>
</dbReference>
<evidence type="ECO:0000256" key="1">
    <source>
        <dbReference type="ARBA" id="ARBA00005187"/>
    </source>
</evidence>
<dbReference type="Pfam" id="PF13537">
    <property type="entry name" value="GATase_7"/>
    <property type="match status" value="1"/>
</dbReference>
<gene>
    <name evidence="5" type="ORF">XthCFBP4691_03075</name>
</gene>
<keyword evidence="6" id="KW-1185">Reference proteome</keyword>
<dbReference type="Gene3D" id="3.40.50.620">
    <property type="entry name" value="HUPs"/>
    <property type="match status" value="1"/>
</dbReference>
<reference evidence="5 6" key="1">
    <citation type="submission" date="2016-08" db="EMBL/GenBank/DDBJ databases">
        <title>Evolution of the type three secretion system and type three effector repertoires in Xanthomonas.</title>
        <authorList>
            <person name="Merda D."/>
            <person name="Briand M."/>
            <person name="Bosis E."/>
            <person name="Rousseau C."/>
            <person name="Portier P."/>
            <person name="Jacques M.-A."/>
            <person name="Fischer-Le Saux M."/>
        </authorList>
    </citation>
    <scope>NUCLEOTIDE SEQUENCE [LARGE SCALE GENOMIC DNA]</scope>
    <source>
        <strain evidence="5 6">CFBP 4691</strain>
    </source>
</reference>
<dbReference type="PROSITE" id="PS51278">
    <property type="entry name" value="GATASE_TYPE_2"/>
    <property type="match status" value="1"/>
</dbReference>
<sequence>MSDFAGVWRLDGAPVAPADLHRLGQALHGRGIGPARVWQDGAIAIVHRQHRFTAQDRHEAMPCVGASGAVLAADVVLAARHELAAALGAPAPASAPDGALVLEALQRWDTTALQRLYGSYALALYRPDRRRLLLARDPLGLRSLFVHRGPRLIAFATRLRALLVLPGIPLELDEQALADQLLMDRTRSARTAYRAIDRVPMAHVMVMTPEHTHLTRWWSPPQAGALRLRSDAQVEAAAAEVLDRAVADALRAEGPVAACLTGGLDSGSVVLSAARQRAPAPLLALTRVPQAATAPDSATHYYDESARARLLSATHPGIDWHQVGDDGGDWGEHDAERWWRESAQPARAPLNMAWFFPLYRFLEARGGRVLIGGELGNAVFSYDGLTLLPQLLRERQWRELLAQTRALADSQGLGLRKAVQRHLLRPHAPMAVLRRWHRLPRDVWARAAALNPRLARQLNLRETLDHDRYRMRLGGRHRSLAVLREWLLGNVAAMDAWGVLRGMSGVDMRMPLGDRRVIEFFGALPLDQFLREGVSRSLPRRMLAARGAPQEIFDNRAVGVQHGDWFARLCTQRGVMQRQLAQLRASPLASRILDLPRLQGLLDRWPADAAAAEPRRDEYLQTLAHALQMGGFLAWRERGGD</sequence>
<dbReference type="GO" id="GO:0006529">
    <property type="term" value="P:asparagine biosynthetic process"/>
    <property type="evidence" value="ECO:0007669"/>
    <property type="project" value="InterPro"/>
</dbReference>
<proteinExistence type="predicted"/>
<name>A0A2S6ZK26_9XANT</name>
<comment type="caution">
    <text evidence="5">The sequence shown here is derived from an EMBL/GenBank/DDBJ whole genome shotgun (WGS) entry which is preliminary data.</text>
</comment>
<dbReference type="EC" id="6.3.5.4" evidence="2"/>
<dbReference type="GO" id="GO:0004066">
    <property type="term" value="F:asparagine synthase (glutamine-hydrolyzing) activity"/>
    <property type="evidence" value="ECO:0007669"/>
    <property type="project" value="UniProtKB-EC"/>
</dbReference>